<evidence type="ECO:0000313" key="2">
    <source>
        <dbReference type="Proteomes" id="UP000500857"/>
    </source>
</evidence>
<dbReference type="AlphaFoldDB" id="A0A6H1U023"/>
<reference evidence="1 2" key="1">
    <citation type="submission" date="2020-04" db="EMBL/GenBank/DDBJ databases">
        <authorList>
            <person name="Basu S."/>
            <person name="Maruthanayagam V."/>
            <person name="Chakraborty S."/>
            <person name="Pramanik A."/>
            <person name="Mukherjee J."/>
            <person name="Brink B."/>
        </authorList>
    </citation>
    <scope>NUCLEOTIDE SEQUENCE [LARGE SCALE GENOMIC DNA]</scope>
    <source>
        <strain evidence="1 2">AP17</strain>
    </source>
</reference>
<proteinExistence type="predicted"/>
<protein>
    <submittedName>
        <fullName evidence="1">Uncharacterized protein</fullName>
    </submittedName>
</protein>
<dbReference type="Proteomes" id="UP000500857">
    <property type="component" value="Chromosome"/>
</dbReference>
<dbReference type="EMBL" id="CP051167">
    <property type="protein sequence ID" value="QIZ72212.1"/>
    <property type="molecule type" value="Genomic_DNA"/>
</dbReference>
<evidence type="ECO:0000313" key="1">
    <source>
        <dbReference type="EMBL" id="QIZ72212.1"/>
    </source>
</evidence>
<keyword evidence="2" id="KW-1185">Reference proteome</keyword>
<dbReference type="RefSeq" id="WP_168570362.1">
    <property type="nucleotide sequence ID" value="NZ_CP051167.1"/>
</dbReference>
<name>A0A6H1U023_9CYAN</name>
<organism evidence="1 2">
    <name type="scientific">Oxynema aestuarii AP17</name>
    <dbReference type="NCBI Taxonomy" id="2064643"/>
    <lineage>
        <taxon>Bacteria</taxon>
        <taxon>Bacillati</taxon>
        <taxon>Cyanobacteriota</taxon>
        <taxon>Cyanophyceae</taxon>
        <taxon>Oscillatoriophycideae</taxon>
        <taxon>Oscillatoriales</taxon>
        <taxon>Oscillatoriaceae</taxon>
        <taxon>Oxynema</taxon>
        <taxon>Oxynema aestuarii</taxon>
    </lineage>
</organism>
<gene>
    <name evidence="1" type="ORF">HCG48_17875</name>
</gene>
<dbReference type="KEGG" id="oxy:HCG48_17875"/>
<sequence>MRISFLPSPPIVRTRFAGSGFKILIKNSAIEIILAATIAPPPTRQQNGRLPSVLTKFFYIRTVREFILSKL</sequence>
<accession>A0A6H1U023</accession>